<reference evidence="9" key="1">
    <citation type="submission" date="2018-02" db="EMBL/GenBank/DDBJ databases">
        <authorList>
            <person name="Holder M.E."/>
            <person name="Ajami N.J."/>
            <person name="Petrosino J.F."/>
        </authorList>
    </citation>
    <scope>NUCLEOTIDE SEQUENCE [LARGE SCALE GENOMIC DNA]</scope>
    <source>
        <strain evidence="9">CCUG 47132</strain>
    </source>
</reference>
<dbReference type="InterPro" id="IPR005249">
    <property type="entry name" value="YqeK"/>
</dbReference>
<evidence type="ECO:0000256" key="5">
    <source>
        <dbReference type="ARBA" id="ARBA00023004"/>
    </source>
</evidence>
<evidence type="ECO:0000259" key="7">
    <source>
        <dbReference type="PROSITE" id="PS51831"/>
    </source>
</evidence>
<dbReference type="Pfam" id="PF01966">
    <property type="entry name" value="HD"/>
    <property type="match status" value="1"/>
</dbReference>
<dbReference type="RefSeq" id="WP_106056903.1">
    <property type="nucleotide sequence ID" value="NZ_CP027228.1"/>
</dbReference>
<dbReference type="InterPro" id="IPR051094">
    <property type="entry name" value="Diverse_Catalytic_Enzymes"/>
</dbReference>
<dbReference type="Gene3D" id="1.10.3210.10">
    <property type="entry name" value="Hypothetical protein af1432"/>
    <property type="match status" value="1"/>
</dbReference>
<evidence type="ECO:0000256" key="3">
    <source>
        <dbReference type="ARBA" id="ARBA00022741"/>
    </source>
</evidence>
<name>A0A2S0L3L5_9FIRM</name>
<dbReference type="AlphaFoldDB" id="A0A2S0L3L5"/>
<dbReference type="InterPro" id="IPR006675">
    <property type="entry name" value="HDIG_dom"/>
</dbReference>
<dbReference type="GO" id="GO:0000166">
    <property type="term" value="F:nucleotide binding"/>
    <property type="evidence" value="ECO:0007669"/>
    <property type="project" value="UniProtKB-KW"/>
</dbReference>
<keyword evidence="4 8" id="KW-0378">Hydrolase</keyword>
<evidence type="ECO:0000256" key="2">
    <source>
        <dbReference type="ARBA" id="ARBA00022723"/>
    </source>
</evidence>
<evidence type="ECO:0000256" key="6">
    <source>
        <dbReference type="ARBA" id="ARBA00049417"/>
    </source>
</evidence>
<protein>
    <recommendedName>
        <fullName evidence="1">bis(5'-nucleosyl)-tetraphosphatase (symmetrical)</fullName>
        <ecNumber evidence="1">3.6.1.41</ecNumber>
    </recommendedName>
</protein>
<comment type="catalytic activity">
    <reaction evidence="6">
        <text>P(1),P(4)-bis(5'-adenosyl) tetraphosphate + H2O = 2 ADP + 2 H(+)</text>
        <dbReference type="Rhea" id="RHEA:24252"/>
        <dbReference type="ChEBI" id="CHEBI:15377"/>
        <dbReference type="ChEBI" id="CHEBI:15378"/>
        <dbReference type="ChEBI" id="CHEBI:58141"/>
        <dbReference type="ChEBI" id="CHEBI:456216"/>
        <dbReference type="EC" id="3.6.1.41"/>
    </reaction>
</comment>
<dbReference type="GO" id="GO:0008803">
    <property type="term" value="F:bis(5'-nucleosyl)-tetraphosphatase (symmetrical) activity"/>
    <property type="evidence" value="ECO:0007669"/>
    <property type="project" value="UniProtKB-EC"/>
</dbReference>
<dbReference type="GeneID" id="78391165"/>
<keyword evidence="3" id="KW-0547">Nucleotide-binding</keyword>
<gene>
    <name evidence="8" type="ORF">C5Q96_02705</name>
</gene>
<dbReference type="NCBIfam" id="TIGR00488">
    <property type="entry name" value="bis(5'-nucleosyl)-tetraphosphatase (symmetrical) YqeK"/>
    <property type="match status" value="1"/>
</dbReference>
<keyword evidence="5" id="KW-0408">Iron</keyword>
<dbReference type="SUPFAM" id="SSF109604">
    <property type="entry name" value="HD-domain/PDEase-like"/>
    <property type="match status" value="1"/>
</dbReference>
<evidence type="ECO:0000256" key="1">
    <source>
        <dbReference type="ARBA" id="ARBA00012506"/>
    </source>
</evidence>
<dbReference type="PANTHER" id="PTHR35795:SF1">
    <property type="entry name" value="BIS(5'-NUCLEOSYL)-TETRAPHOSPHATASE, SYMMETRICAL"/>
    <property type="match status" value="1"/>
</dbReference>
<proteinExistence type="predicted"/>
<dbReference type="InterPro" id="IPR006674">
    <property type="entry name" value="HD_domain"/>
</dbReference>
<sequence length="193" mass="22024">MDYTKTREIDDYLKHVLKPQRYIHSLGVVDMAGDLASIYGSDVKKARFAGLVHDIAKCFSCETMNRLIRTYGIDLKYYNRPELAHSKVGAAMLRIDFGIDDPEILMAVSSHTAGRYGMSMLEEIVYVADAIEINRNYPEAAELRELARENLDMACLTIIDYSIELLGRRGISVDDDTYEAKRFILDKITERKD</sequence>
<dbReference type="OrthoDB" id="5295945at2"/>
<organism evidence="8 9">
    <name type="scientific">Mogibacterium diversum</name>
    <dbReference type="NCBI Taxonomy" id="114527"/>
    <lineage>
        <taxon>Bacteria</taxon>
        <taxon>Bacillati</taxon>
        <taxon>Bacillota</taxon>
        <taxon>Clostridia</taxon>
        <taxon>Peptostreptococcales</taxon>
        <taxon>Anaerovoracaceae</taxon>
        <taxon>Mogibacterium</taxon>
    </lineage>
</organism>
<keyword evidence="2" id="KW-0479">Metal-binding</keyword>
<dbReference type="InterPro" id="IPR003607">
    <property type="entry name" value="HD/PDEase_dom"/>
</dbReference>
<dbReference type="GO" id="GO:0046872">
    <property type="term" value="F:metal ion binding"/>
    <property type="evidence" value="ECO:0007669"/>
    <property type="project" value="UniProtKB-KW"/>
</dbReference>
<evidence type="ECO:0000256" key="4">
    <source>
        <dbReference type="ARBA" id="ARBA00022801"/>
    </source>
</evidence>
<evidence type="ECO:0000313" key="8">
    <source>
        <dbReference type="EMBL" id="AVM47824.1"/>
    </source>
</evidence>
<dbReference type="EMBL" id="CP027228">
    <property type="protein sequence ID" value="AVM47824.1"/>
    <property type="molecule type" value="Genomic_DNA"/>
</dbReference>
<accession>A0A2S0L3L5</accession>
<feature type="domain" description="HD" evidence="7">
    <location>
        <begin position="21"/>
        <end position="134"/>
    </location>
</feature>
<dbReference type="PANTHER" id="PTHR35795">
    <property type="entry name" value="SLR1885 PROTEIN"/>
    <property type="match status" value="1"/>
</dbReference>
<dbReference type="CDD" id="cd00077">
    <property type="entry name" value="HDc"/>
    <property type="match status" value="1"/>
</dbReference>
<dbReference type="SMART" id="SM00471">
    <property type="entry name" value="HDc"/>
    <property type="match status" value="1"/>
</dbReference>
<evidence type="ECO:0000313" key="9">
    <source>
        <dbReference type="Proteomes" id="UP000237883"/>
    </source>
</evidence>
<dbReference type="PROSITE" id="PS51831">
    <property type="entry name" value="HD"/>
    <property type="match status" value="1"/>
</dbReference>
<dbReference type="Proteomes" id="UP000237883">
    <property type="component" value="Chromosome"/>
</dbReference>
<dbReference type="NCBIfam" id="TIGR00277">
    <property type="entry name" value="HDIG"/>
    <property type="match status" value="1"/>
</dbReference>
<dbReference type="KEGG" id="mdv:C5Q96_02705"/>
<dbReference type="EC" id="3.6.1.41" evidence="1"/>
<keyword evidence="9" id="KW-1185">Reference proteome</keyword>